<keyword evidence="3" id="KW-0808">Transferase</keyword>
<keyword evidence="4" id="KW-1185">Reference proteome</keyword>
<dbReference type="SUPFAM" id="SSF55729">
    <property type="entry name" value="Acyl-CoA N-acyltransferases (Nat)"/>
    <property type="match status" value="1"/>
</dbReference>
<dbReference type="PROSITE" id="PS51186">
    <property type="entry name" value="GNAT"/>
    <property type="match status" value="1"/>
</dbReference>
<dbReference type="EMBL" id="JABFJV010000099">
    <property type="protein sequence ID" value="NOK35229.1"/>
    <property type="molecule type" value="Genomic_DNA"/>
</dbReference>
<evidence type="ECO:0000256" key="1">
    <source>
        <dbReference type="SAM" id="MobiDB-lite"/>
    </source>
</evidence>
<sequence>MPRTAKPPSSRKPRTSARKAHSKPRARKASAARATDAPPSLDGLTFRPVDASHWKDFERLFEAPGGPKYCWCMVWRTQGAEARDFSSADRKAAMRARVKDRVPVGILGYLDGKPVAWCSIAPRPTYRKNLGGPTLEGEKPEQVWSLACFFIPRALRGLGMTPRLIAAAVDHARKNGATVVEAYPVDADSPSYRFMGFVPTFTSAGFEEVGRAGSRRHVMRLSLP</sequence>
<name>A0A7Y4NS68_9BACT</name>
<accession>A0A7Y4NS68</accession>
<proteinExistence type="predicted"/>
<reference evidence="3 4" key="1">
    <citation type="submission" date="2020-05" db="EMBL/GenBank/DDBJ databases">
        <authorList>
            <person name="Whitworth D."/>
        </authorList>
    </citation>
    <scope>NUCLEOTIDE SEQUENCE [LARGE SCALE GENOMIC DNA]</scope>
    <source>
        <strain evidence="3 4">AB043B</strain>
    </source>
</reference>
<dbReference type="CDD" id="cd04301">
    <property type="entry name" value="NAT_SF"/>
    <property type="match status" value="1"/>
</dbReference>
<evidence type="ECO:0000313" key="4">
    <source>
        <dbReference type="Proteomes" id="UP000563426"/>
    </source>
</evidence>
<comment type="caution">
    <text evidence="3">The sequence shown here is derived from an EMBL/GenBank/DDBJ whole genome shotgun (WGS) entry which is preliminary data.</text>
</comment>
<feature type="compositionally biased region" description="Low complexity" evidence="1">
    <location>
        <begin position="31"/>
        <end position="40"/>
    </location>
</feature>
<gene>
    <name evidence="3" type="ORF">HMI49_18675</name>
</gene>
<evidence type="ECO:0000259" key="2">
    <source>
        <dbReference type="PROSITE" id="PS51186"/>
    </source>
</evidence>
<protein>
    <submittedName>
        <fullName evidence="3">GNAT family N-acetyltransferase</fullName>
    </submittedName>
</protein>
<feature type="region of interest" description="Disordered" evidence="1">
    <location>
        <begin position="1"/>
        <end position="45"/>
    </location>
</feature>
<organism evidence="3 4">
    <name type="scientific">Corallococcus exercitus</name>
    <dbReference type="NCBI Taxonomy" id="2316736"/>
    <lineage>
        <taxon>Bacteria</taxon>
        <taxon>Pseudomonadati</taxon>
        <taxon>Myxococcota</taxon>
        <taxon>Myxococcia</taxon>
        <taxon>Myxococcales</taxon>
        <taxon>Cystobacterineae</taxon>
        <taxon>Myxococcaceae</taxon>
        <taxon>Corallococcus</taxon>
    </lineage>
</organism>
<dbReference type="Pfam" id="PF00583">
    <property type="entry name" value="Acetyltransf_1"/>
    <property type="match status" value="1"/>
</dbReference>
<dbReference type="AlphaFoldDB" id="A0A7Y4NS68"/>
<dbReference type="InterPro" id="IPR000182">
    <property type="entry name" value="GNAT_dom"/>
</dbReference>
<dbReference type="Proteomes" id="UP000563426">
    <property type="component" value="Unassembled WGS sequence"/>
</dbReference>
<dbReference type="InterPro" id="IPR016181">
    <property type="entry name" value="Acyl_CoA_acyltransferase"/>
</dbReference>
<feature type="compositionally biased region" description="Basic residues" evidence="1">
    <location>
        <begin position="9"/>
        <end position="30"/>
    </location>
</feature>
<dbReference type="RefSeq" id="WP_171436020.1">
    <property type="nucleotide sequence ID" value="NZ_JABFJV010000099.1"/>
</dbReference>
<feature type="domain" description="N-acetyltransferase" evidence="2">
    <location>
        <begin position="44"/>
        <end position="224"/>
    </location>
</feature>
<evidence type="ECO:0000313" key="3">
    <source>
        <dbReference type="EMBL" id="NOK35229.1"/>
    </source>
</evidence>
<dbReference type="GO" id="GO:0016747">
    <property type="term" value="F:acyltransferase activity, transferring groups other than amino-acyl groups"/>
    <property type="evidence" value="ECO:0007669"/>
    <property type="project" value="InterPro"/>
</dbReference>
<dbReference type="Gene3D" id="3.40.630.30">
    <property type="match status" value="1"/>
</dbReference>